<dbReference type="Proteomes" id="UP000095651">
    <property type="component" value="Unassembled WGS sequence"/>
</dbReference>
<evidence type="ECO:0000313" key="1">
    <source>
        <dbReference type="EMBL" id="CUO20116.1"/>
    </source>
</evidence>
<dbReference type="InterPro" id="IPR036291">
    <property type="entry name" value="NAD(P)-bd_dom_sf"/>
</dbReference>
<dbReference type="Gene3D" id="3.40.50.720">
    <property type="entry name" value="NAD(P)-binding Rossmann-like Domain"/>
    <property type="match status" value="1"/>
</dbReference>
<reference evidence="1 2" key="1">
    <citation type="submission" date="2015-09" db="EMBL/GenBank/DDBJ databases">
        <authorList>
            <consortium name="Pathogen Informatics"/>
        </authorList>
    </citation>
    <scope>NUCLEOTIDE SEQUENCE [LARGE SCALE GENOMIC DNA]</scope>
    <source>
        <strain evidence="1 2">2789STDY5608850</strain>
    </source>
</reference>
<gene>
    <name evidence="1" type="ORF">ERS852407_02140</name>
</gene>
<name>A0A174D897_9FIRM</name>
<dbReference type="SUPFAM" id="SSF51735">
    <property type="entry name" value="NAD(P)-binding Rossmann-fold domains"/>
    <property type="match status" value="1"/>
</dbReference>
<accession>A0A174D897</accession>
<dbReference type="EMBL" id="CYZE01000004">
    <property type="protein sequence ID" value="CUO20116.1"/>
    <property type="molecule type" value="Genomic_DNA"/>
</dbReference>
<proteinExistence type="predicted"/>
<dbReference type="RefSeq" id="WP_055654851.1">
    <property type="nucleotide sequence ID" value="NZ_CABIXC010000004.1"/>
</dbReference>
<dbReference type="AlphaFoldDB" id="A0A174D897"/>
<protein>
    <recommendedName>
        <fullName evidence="3">NAD(P)-dependent oxidoreductase</fullName>
    </recommendedName>
</protein>
<evidence type="ECO:0008006" key="3">
    <source>
        <dbReference type="Google" id="ProtNLM"/>
    </source>
</evidence>
<sequence length="308" mass="35931">MKTMLVGYTGFVGSNLSCQYDFTERYNSKNIKHAYGSKPDLLIYAGIRAEKFLANQDSNKDLSNIENAFYNIQQIQPRKLVLISTIDVYKSPINVNEDTPIISEDLQPYGANRYYLEQKVRDDFPETLIIRLPGLFGKNIKKNFIYDYIHYIPSMIQNEKFGKLATVRPELNNYYKLQNNGFYKCSDISCEEKEALKTIFKELGFSALNFTDSRGVFQFYNLKHLWNHIQYALENDLYLLNLATEPIGIAELYHYLEGKKFQNIISNNPPYYDFRTKHDTLMGGKRGYIFDKDNVLAEIKTFIQEQSC</sequence>
<organism evidence="1 2">
    <name type="scientific">Hungatella hathewayi</name>
    <dbReference type="NCBI Taxonomy" id="154046"/>
    <lineage>
        <taxon>Bacteria</taxon>
        <taxon>Bacillati</taxon>
        <taxon>Bacillota</taxon>
        <taxon>Clostridia</taxon>
        <taxon>Lachnospirales</taxon>
        <taxon>Lachnospiraceae</taxon>
        <taxon>Hungatella</taxon>
    </lineage>
</organism>
<evidence type="ECO:0000313" key="2">
    <source>
        <dbReference type="Proteomes" id="UP000095651"/>
    </source>
</evidence>